<feature type="domain" description="Glycosyltransferase family 28 N-terminal" evidence="11">
    <location>
        <begin position="8"/>
        <end position="151"/>
    </location>
</feature>
<reference evidence="13" key="2">
    <citation type="submission" date="2021-04" db="EMBL/GenBank/DDBJ databases">
        <authorList>
            <person name="Gilroy R."/>
        </authorList>
    </citation>
    <scope>NUCLEOTIDE SEQUENCE</scope>
    <source>
        <strain evidence="13">ChiBcec18-1249</strain>
    </source>
</reference>
<keyword evidence="2 10" id="KW-0132">Cell division</keyword>
<dbReference type="EC" id="2.4.1.227" evidence="10"/>
<feature type="binding site" evidence="10">
    <location>
        <position position="310"/>
    </location>
    <ligand>
        <name>UDP-N-acetyl-alpha-D-glucosamine</name>
        <dbReference type="ChEBI" id="CHEBI:57705"/>
    </ligand>
</feature>
<comment type="function">
    <text evidence="10">Cell wall formation. Catalyzes the transfer of a GlcNAc subunit on undecaprenyl-pyrophosphoryl-MurNAc-pentapeptide (lipid intermediate I) to form undecaprenyl-pyrophosphoryl-MurNAc-(pentapeptide)GlcNAc (lipid intermediate II).</text>
</comment>
<comment type="catalytic activity">
    <reaction evidence="10">
        <text>di-trans,octa-cis-undecaprenyl diphospho-N-acetyl-alpha-D-muramoyl-L-alanyl-D-glutamyl-meso-2,6-diaminopimeloyl-D-alanyl-D-alanine + UDP-N-acetyl-alpha-D-glucosamine = di-trans,octa-cis-undecaprenyl diphospho-[N-acetyl-alpha-D-glucosaminyl-(1-&gt;4)]-N-acetyl-alpha-D-muramoyl-L-alanyl-D-glutamyl-meso-2,6-diaminopimeloyl-D-alanyl-D-alanine + UDP + H(+)</text>
        <dbReference type="Rhea" id="RHEA:31227"/>
        <dbReference type="ChEBI" id="CHEBI:15378"/>
        <dbReference type="ChEBI" id="CHEBI:57705"/>
        <dbReference type="ChEBI" id="CHEBI:58223"/>
        <dbReference type="ChEBI" id="CHEBI:61387"/>
        <dbReference type="ChEBI" id="CHEBI:61388"/>
        <dbReference type="EC" id="2.4.1.227"/>
    </reaction>
</comment>
<keyword evidence="4 10" id="KW-0808">Transferase</keyword>
<dbReference type="GO" id="GO:0005886">
    <property type="term" value="C:plasma membrane"/>
    <property type="evidence" value="ECO:0007669"/>
    <property type="project" value="UniProtKB-SubCell"/>
</dbReference>
<dbReference type="CDD" id="cd03785">
    <property type="entry name" value="GT28_MurG"/>
    <property type="match status" value="1"/>
</dbReference>
<protein>
    <recommendedName>
        <fullName evidence="10">UDP-N-acetylglucosamine--N-acetylmuramyl-(pentapeptide) pyrophosphoryl-undecaprenol N-acetylglucosamine transferase</fullName>
        <ecNumber evidence="10">2.4.1.227</ecNumber>
    </recommendedName>
    <alternativeName>
        <fullName evidence="10">Undecaprenyl-PP-MurNAc-pentapeptide-UDPGlcNAc GlcNAc transferase</fullName>
    </alternativeName>
</protein>
<evidence type="ECO:0000256" key="6">
    <source>
        <dbReference type="ARBA" id="ARBA00022984"/>
    </source>
</evidence>
<evidence type="ECO:0000256" key="4">
    <source>
        <dbReference type="ARBA" id="ARBA00022679"/>
    </source>
</evidence>
<dbReference type="Proteomes" id="UP000823824">
    <property type="component" value="Unassembled WGS sequence"/>
</dbReference>
<keyword evidence="3 10" id="KW-0328">Glycosyltransferase</keyword>
<feature type="binding site" evidence="10">
    <location>
        <position position="175"/>
    </location>
    <ligand>
        <name>UDP-N-acetyl-alpha-D-glucosamine</name>
        <dbReference type="ChEBI" id="CHEBI:57705"/>
    </ligand>
</feature>
<dbReference type="InterPro" id="IPR007235">
    <property type="entry name" value="Glyco_trans_28_C"/>
</dbReference>
<dbReference type="InterPro" id="IPR004276">
    <property type="entry name" value="GlycoTrans_28_N"/>
</dbReference>
<evidence type="ECO:0000256" key="7">
    <source>
        <dbReference type="ARBA" id="ARBA00023136"/>
    </source>
</evidence>
<evidence type="ECO:0000256" key="8">
    <source>
        <dbReference type="ARBA" id="ARBA00023306"/>
    </source>
</evidence>
<organism evidence="13 14">
    <name type="scientific">Candidatus Oscillibacter excrementigallinarum</name>
    <dbReference type="NCBI Taxonomy" id="2838716"/>
    <lineage>
        <taxon>Bacteria</taxon>
        <taxon>Bacillati</taxon>
        <taxon>Bacillota</taxon>
        <taxon>Clostridia</taxon>
        <taxon>Eubacteriales</taxon>
        <taxon>Oscillospiraceae</taxon>
        <taxon>Oscillibacter</taxon>
    </lineage>
</organism>
<dbReference type="PANTHER" id="PTHR21015">
    <property type="entry name" value="UDP-N-ACETYLGLUCOSAMINE--N-ACETYLMURAMYL-(PENTAPEPTIDE) PYROPHOSPHORYL-UNDECAPRENOL N-ACETYLGLUCOSAMINE TRANSFERASE 1"/>
    <property type="match status" value="1"/>
</dbReference>
<proteinExistence type="inferred from homology"/>
<gene>
    <name evidence="10 13" type="primary">murG</name>
    <name evidence="13" type="ORF">H9787_07590</name>
</gene>
<feature type="binding site" evidence="10">
    <location>
        <begin position="15"/>
        <end position="17"/>
    </location>
    <ligand>
        <name>UDP-N-acetyl-alpha-D-glucosamine</name>
        <dbReference type="ChEBI" id="CHEBI:57705"/>
    </ligand>
</feature>
<evidence type="ECO:0000313" key="14">
    <source>
        <dbReference type="Proteomes" id="UP000823824"/>
    </source>
</evidence>
<dbReference type="Pfam" id="PF03033">
    <property type="entry name" value="Glyco_transf_28"/>
    <property type="match status" value="1"/>
</dbReference>
<comment type="caution">
    <text evidence="13">The sequence shown here is derived from an EMBL/GenBank/DDBJ whole genome shotgun (WGS) entry which is preliminary data.</text>
</comment>
<evidence type="ECO:0000256" key="1">
    <source>
        <dbReference type="ARBA" id="ARBA00022475"/>
    </source>
</evidence>
<evidence type="ECO:0000256" key="5">
    <source>
        <dbReference type="ARBA" id="ARBA00022960"/>
    </source>
</evidence>
<evidence type="ECO:0000313" key="13">
    <source>
        <dbReference type="EMBL" id="HJB13559.1"/>
    </source>
</evidence>
<evidence type="ECO:0000259" key="11">
    <source>
        <dbReference type="Pfam" id="PF03033"/>
    </source>
</evidence>
<dbReference type="GO" id="GO:0008360">
    <property type="term" value="P:regulation of cell shape"/>
    <property type="evidence" value="ECO:0007669"/>
    <property type="project" value="UniProtKB-KW"/>
</dbReference>
<dbReference type="NCBIfam" id="TIGR01133">
    <property type="entry name" value="murG"/>
    <property type="match status" value="1"/>
</dbReference>
<reference evidence="13" key="1">
    <citation type="journal article" date="2021" name="PeerJ">
        <title>Extensive microbial diversity within the chicken gut microbiome revealed by metagenomics and culture.</title>
        <authorList>
            <person name="Gilroy R."/>
            <person name="Ravi A."/>
            <person name="Getino M."/>
            <person name="Pursley I."/>
            <person name="Horton D.L."/>
            <person name="Alikhan N.F."/>
            <person name="Baker D."/>
            <person name="Gharbi K."/>
            <person name="Hall N."/>
            <person name="Watson M."/>
            <person name="Adriaenssens E.M."/>
            <person name="Foster-Nyarko E."/>
            <person name="Jarju S."/>
            <person name="Secka A."/>
            <person name="Antonio M."/>
            <person name="Oren A."/>
            <person name="Chaudhuri R.R."/>
            <person name="La Ragione R."/>
            <person name="Hildebrand F."/>
            <person name="Pallen M.J."/>
        </authorList>
    </citation>
    <scope>NUCLEOTIDE SEQUENCE</scope>
    <source>
        <strain evidence="13">ChiBcec18-1249</strain>
    </source>
</reference>
<keyword evidence="5 10" id="KW-0133">Cell shape</keyword>
<dbReference type="HAMAP" id="MF_00033">
    <property type="entry name" value="MurG"/>
    <property type="match status" value="1"/>
</dbReference>
<dbReference type="PANTHER" id="PTHR21015:SF22">
    <property type="entry name" value="GLYCOSYLTRANSFERASE"/>
    <property type="match status" value="1"/>
</dbReference>
<feature type="domain" description="Glycosyl transferase family 28 C-terminal" evidence="12">
    <location>
        <begin position="204"/>
        <end position="368"/>
    </location>
</feature>
<evidence type="ECO:0000256" key="10">
    <source>
        <dbReference type="HAMAP-Rule" id="MF_00033"/>
    </source>
</evidence>
<keyword evidence="8 10" id="KW-0131">Cell cycle</keyword>
<dbReference type="EMBL" id="DWZJ01000063">
    <property type="protein sequence ID" value="HJB13559.1"/>
    <property type="molecule type" value="Genomic_DNA"/>
</dbReference>
<dbReference type="Gene3D" id="3.40.50.2000">
    <property type="entry name" value="Glycogen Phosphorylase B"/>
    <property type="match status" value="2"/>
</dbReference>
<evidence type="ECO:0000256" key="2">
    <source>
        <dbReference type="ARBA" id="ARBA00022618"/>
    </source>
</evidence>
<dbReference type="GO" id="GO:0051301">
    <property type="term" value="P:cell division"/>
    <property type="evidence" value="ECO:0007669"/>
    <property type="project" value="UniProtKB-KW"/>
</dbReference>
<dbReference type="InterPro" id="IPR006009">
    <property type="entry name" value="GlcNAc_MurG"/>
</dbReference>
<feature type="binding site" evidence="10">
    <location>
        <position position="133"/>
    </location>
    <ligand>
        <name>UDP-N-acetyl-alpha-D-glucosamine</name>
        <dbReference type="ChEBI" id="CHEBI:57705"/>
    </ligand>
</feature>
<dbReference type="GO" id="GO:0009252">
    <property type="term" value="P:peptidoglycan biosynthetic process"/>
    <property type="evidence" value="ECO:0007669"/>
    <property type="project" value="UniProtKB-UniRule"/>
</dbReference>
<accession>A0A9D2LIY0</accession>
<keyword evidence="7 10" id="KW-0472">Membrane</keyword>
<comment type="caution">
    <text evidence="10">Lacks conserved residue(s) required for the propagation of feature annotation.</text>
</comment>
<sequence>MGKQLKRVIFTCGGTAGHVNPAIALAQLMHERDPETKFLFVGAERGLEKDLIPKAGYDFRTVHISSFHRSVKPREIRHNVISVMNLMRAPREARAILRAFPPDVVIGTGGYASFPMVKAAAKAGIPTAVHESNMVPGLTTEMLEPFADRILVGFEACREHYRHPEKVIVTGTPVRQDFFRLTKAEAKKALGVDDGRPLLVSFWGSLGASGMNRLMADFLALEAAKEPFHHIHGAGKGGYPVLLDLLRQKGVDLKDHPALQVREYIYDMAVVMRAADLVLCRAGASTISELTALGVPALIVPSPYVTNNHQEKNARVLEAAGGAEVLLEQGCSGQALFQAACGILHDAGRRAEMENAMSALGIRDATERIYQTVLEICQ</sequence>
<keyword evidence="9 10" id="KW-0961">Cell wall biogenesis/degradation</keyword>
<name>A0A9D2LIY0_9FIRM</name>
<keyword evidence="6 10" id="KW-0573">Peptidoglycan synthesis</keyword>
<dbReference type="SUPFAM" id="SSF53756">
    <property type="entry name" value="UDP-Glycosyltransferase/glycogen phosphorylase"/>
    <property type="match status" value="1"/>
</dbReference>
<dbReference type="GO" id="GO:0005975">
    <property type="term" value="P:carbohydrate metabolic process"/>
    <property type="evidence" value="ECO:0007669"/>
    <property type="project" value="InterPro"/>
</dbReference>
<dbReference type="Pfam" id="PF04101">
    <property type="entry name" value="Glyco_tran_28_C"/>
    <property type="match status" value="1"/>
</dbReference>
<comment type="subcellular location">
    <subcellularLocation>
        <location evidence="10">Cell membrane</location>
        <topology evidence="10">Peripheral membrane protein</topology>
        <orientation evidence="10">Cytoplasmic side</orientation>
    </subcellularLocation>
</comment>
<dbReference type="AlphaFoldDB" id="A0A9D2LIY0"/>
<evidence type="ECO:0000256" key="3">
    <source>
        <dbReference type="ARBA" id="ARBA00022676"/>
    </source>
</evidence>
<comment type="similarity">
    <text evidence="10">Belongs to the glycosyltransferase 28 family. MurG subfamily.</text>
</comment>
<evidence type="ECO:0000259" key="12">
    <source>
        <dbReference type="Pfam" id="PF04101"/>
    </source>
</evidence>
<feature type="binding site" evidence="10">
    <location>
        <position position="205"/>
    </location>
    <ligand>
        <name>UDP-N-acetyl-alpha-D-glucosamine</name>
        <dbReference type="ChEBI" id="CHEBI:57705"/>
    </ligand>
</feature>
<evidence type="ECO:0000256" key="9">
    <source>
        <dbReference type="ARBA" id="ARBA00023316"/>
    </source>
</evidence>
<comment type="pathway">
    <text evidence="10">Cell wall biogenesis; peptidoglycan biosynthesis.</text>
</comment>
<keyword evidence="1 10" id="KW-1003">Cell membrane</keyword>
<feature type="binding site" evidence="10">
    <location>
        <position position="265"/>
    </location>
    <ligand>
        <name>UDP-N-acetyl-alpha-D-glucosamine</name>
        <dbReference type="ChEBI" id="CHEBI:57705"/>
    </ligand>
</feature>
<dbReference type="GO" id="GO:0050511">
    <property type="term" value="F:undecaprenyldiphospho-muramoylpentapeptide beta-N-acetylglucosaminyltransferase activity"/>
    <property type="evidence" value="ECO:0007669"/>
    <property type="project" value="UniProtKB-UniRule"/>
</dbReference>
<dbReference type="GO" id="GO:0071555">
    <property type="term" value="P:cell wall organization"/>
    <property type="evidence" value="ECO:0007669"/>
    <property type="project" value="UniProtKB-KW"/>
</dbReference>